<dbReference type="EMBL" id="RSCL01000015">
    <property type="protein sequence ID" value="RUT02836.1"/>
    <property type="molecule type" value="Genomic_DNA"/>
</dbReference>
<proteinExistence type="predicted"/>
<dbReference type="Pfam" id="PF14258">
    <property type="entry name" value="DUF4350"/>
    <property type="match status" value="1"/>
</dbReference>
<reference evidence="3" key="2">
    <citation type="journal article" date="2019" name="Genome Biol. Evol.">
        <title>Day and night: Metabolic profiles and evolutionary relationships of six axenic non-marine cyanobacteria.</title>
        <authorList>
            <person name="Will S.E."/>
            <person name="Henke P."/>
            <person name="Boedeker C."/>
            <person name="Huang S."/>
            <person name="Brinkmann H."/>
            <person name="Rohde M."/>
            <person name="Jarek M."/>
            <person name="Friedl T."/>
            <person name="Seufert S."/>
            <person name="Schumacher M."/>
            <person name="Overmann J."/>
            <person name="Neumann-Schaal M."/>
            <person name="Petersen J."/>
        </authorList>
    </citation>
    <scope>NUCLEOTIDE SEQUENCE [LARGE SCALE GENOMIC DNA]</scope>
    <source>
        <strain evidence="3">PCC 7102</strain>
    </source>
</reference>
<keyword evidence="1" id="KW-1133">Transmembrane helix</keyword>
<feature type="domain" description="DUF4350" evidence="2">
    <location>
        <begin position="37"/>
        <end position="193"/>
    </location>
</feature>
<protein>
    <recommendedName>
        <fullName evidence="2">DUF4350 domain-containing protein</fullName>
    </recommendedName>
</protein>
<sequence>MKRPNRLTIFSLIILGVLIFITLFAAPSGGKLNNGSTYNRAPEGYGAWYNYMQRRGKIERWQRPAIDIKSKKDLVTLLQVNPPQFGVAPEYELQGWIEKGNNLIVLDYTGKATGANFSTIHKSSAGNVKIDTTKRYKISFSKSEVEPLLSDDRGAIVWQARYGKGKVIYSVTPELAANAYQNEPGNFEFLAQLASDNNKRKIYIDEYIHGYKDKDIKEAKGEGNIQTYFIQKPIFTAFIQAGILLLVLIFAQNRRFGKIATLEAPKVDNSQAYIQALAAVLQKADSTDFVVEMVGKEEINQLTLNLGLGKKNLIDITAPDSEELLSVWQNKFGAGSDVESALRVQSQQGQRRLSEKDLIAWLRKWGNIRKYRRD</sequence>
<keyword evidence="4" id="KW-1185">Reference proteome</keyword>
<gene>
    <name evidence="3" type="ORF">DSM106972_057560</name>
</gene>
<keyword evidence="1" id="KW-0812">Transmembrane</keyword>
<name>A0A433V9P9_9CYAN</name>
<evidence type="ECO:0000259" key="2">
    <source>
        <dbReference type="Pfam" id="PF14258"/>
    </source>
</evidence>
<dbReference type="RefSeq" id="WP_127084015.1">
    <property type="nucleotide sequence ID" value="NZ_RSCL01000015.1"/>
</dbReference>
<dbReference type="OrthoDB" id="478871at2"/>
<reference evidence="3" key="1">
    <citation type="submission" date="2018-12" db="EMBL/GenBank/DDBJ databases">
        <authorList>
            <person name="Will S."/>
            <person name="Neumann-Schaal M."/>
            <person name="Henke P."/>
        </authorList>
    </citation>
    <scope>NUCLEOTIDE SEQUENCE</scope>
    <source>
        <strain evidence="3">PCC 7102</strain>
    </source>
</reference>
<organism evidence="3 4">
    <name type="scientific">Dulcicalothrix desertica PCC 7102</name>
    <dbReference type="NCBI Taxonomy" id="232991"/>
    <lineage>
        <taxon>Bacteria</taxon>
        <taxon>Bacillati</taxon>
        <taxon>Cyanobacteriota</taxon>
        <taxon>Cyanophyceae</taxon>
        <taxon>Nostocales</taxon>
        <taxon>Calotrichaceae</taxon>
        <taxon>Dulcicalothrix</taxon>
    </lineage>
</organism>
<evidence type="ECO:0000256" key="1">
    <source>
        <dbReference type="SAM" id="Phobius"/>
    </source>
</evidence>
<feature type="transmembrane region" description="Helical" evidence="1">
    <location>
        <begin position="234"/>
        <end position="251"/>
    </location>
</feature>
<evidence type="ECO:0000313" key="4">
    <source>
        <dbReference type="Proteomes" id="UP000271624"/>
    </source>
</evidence>
<comment type="caution">
    <text evidence="3">The sequence shown here is derived from an EMBL/GenBank/DDBJ whole genome shotgun (WGS) entry which is preliminary data.</text>
</comment>
<keyword evidence="1" id="KW-0472">Membrane</keyword>
<evidence type="ECO:0000313" key="3">
    <source>
        <dbReference type="EMBL" id="RUT02836.1"/>
    </source>
</evidence>
<accession>A0A433V9P9</accession>
<dbReference type="InterPro" id="IPR025646">
    <property type="entry name" value="DUF4350"/>
</dbReference>
<dbReference type="AlphaFoldDB" id="A0A433V9P9"/>
<dbReference type="Proteomes" id="UP000271624">
    <property type="component" value="Unassembled WGS sequence"/>
</dbReference>